<proteinExistence type="inferred from homology"/>
<dbReference type="GO" id="GO:0070062">
    <property type="term" value="C:extracellular exosome"/>
    <property type="evidence" value="ECO:0007669"/>
    <property type="project" value="UniProtKB-ARBA"/>
</dbReference>
<dbReference type="PRINTS" id="PR01043">
    <property type="entry name" value="TRNASYNTHGLY"/>
</dbReference>
<evidence type="ECO:0000313" key="10">
    <source>
        <dbReference type="EMBL" id="OHB10621.1"/>
    </source>
</evidence>
<dbReference type="GO" id="GO:0004081">
    <property type="term" value="F:bis(5'-nucleosyl)-tetraphosphatase (asymmetrical) activity"/>
    <property type="evidence" value="ECO:0007669"/>
    <property type="project" value="UniProtKB-ARBA"/>
</dbReference>
<keyword evidence="7" id="KW-0648">Protein biosynthesis</keyword>
<dbReference type="InterPro" id="IPR002314">
    <property type="entry name" value="aa-tRNA-synt_IIb"/>
</dbReference>
<evidence type="ECO:0000256" key="8">
    <source>
        <dbReference type="ARBA" id="ARBA00023146"/>
    </source>
</evidence>
<dbReference type="Gene3D" id="3.30.930.10">
    <property type="entry name" value="Bira Bifunctional Protein, Domain 2"/>
    <property type="match status" value="1"/>
</dbReference>
<evidence type="ECO:0000256" key="2">
    <source>
        <dbReference type="ARBA" id="ARBA00012829"/>
    </source>
</evidence>
<evidence type="ECO:0000259" key="9">
    <source>
        <dbReference type="PROSITE" id="PS50862"/>
    </source>
</evidence>
<accession>A0A1G2UMK6</accession>
<comment type="similarity">
    <text evidence="1">Belongs to the class-II aminoacyl-tRNA synthetase family.</text>
</comment>
<dbReference type="Pfam" id="PF03129">
    <property type="entry name" value="HGTP_anticodon"/>
    <property type="match status" value="1"/>
</dbReference>
<sequence length="456" mass="53031">MSKKDPDLMEKIVSLCKRRGFVYPGSEIYGGFAGTYDYGHYGVLLKDHLKDAWIRSMRDQDNIALIDSSIFSSRQVWEASGHVSGFSDPLVICKSCHTRHRADHLLEAIGVQADEKMSEKKLNEIFDAHRKELKCSVCGKKDFGTVQAKNLMATSTLGKFEEGDQDLFLRAETAQGIYINYKNILDTGIFSIPFGIAQVGKVFRNEISPRQFLFRMREFEQMEMQYFVNPKDASIEYERWKNQRMSYYETIGIKKDKLRWKQHENLVFYAKDAWDIQYEYPFGWNELEGLHNRGDYDLTQHQKFSGVDMSYFDEETKERFIPHVIEASVGLDRTMLMVLSDAYDEDEMNGQKRVVLRFAKNIAPIRAGVFPLLRNKSQLVEKAREVYRELKKEFGNIIFDNNGNIGKRYRRQDEIGTPFCITIDFDTLTDDTVTLRDRDTGEQKRIKVADLKEAIV</sequence>
<dbReference type="PANTHER" id="PTHR10745:SF8">
    <property type="entry name" value="DNA POLYMERASE SUBUNIT GAMMA-2, MITOCHONDRIAL"/>
    <property type="match status" value="1"/>
</dbReference>
<reference evidence="10 11" key="1">
    <citation type="journal article" date="2016" name="Nat. Commun.">
        <title>Thousands of microbial genomes shed light on interconnected biogeochemical processes in an aquifer system.</title>
        <authorList>
            <person name="Anantharaman K."/>
            <person name="Brown C.T."/>
            <person name="Hug L.A."/>
            <person name="Sharon I."/>
            <person name="Castelle C.J."/>
            <person name="Probst A.J."/>
            <person name="Thomas B.C."/>
            <person name="Singh A."/>
            <person name="Wilkins M.J."/>
            <person name="Karaoz U."/>
            <person name="Brodie E.L."/>
            <person name="Williams K.H."/>
            <person name="Hubbard S.S."/>
            <person name="Banfield J.F."/>
        </authorList>
    </citation>
    <scope>NUCLEOTIDE SEQUENCE [LARGE SCALE GENOMIC DNA]</scope>
</reference>
<dbReference type="InterPro" id="IPR045864">
    <property type="entry name" value="aa-tRNA-synth_II/BPL/LPL"/>
</dbReference>
<protein>
    <recommendedName>
        <fullName evidence="2">glycine--tRNA ligase</fullName>
        <ecNumber evidence="2">6.1.1.14</ecNumber>
    </recommendedName>
</protein>
<dbReference type="CDD" id="cd00774">
    <property type="entry name" value="GlyRS-like_core"/>
    <property type="match status" value="1"/>
</dbReference>
<evidence type="ECO:0000256" key="7">
    <source>
        <dbReference type="ARBA" id="ARBA00022917"/>
    </source>
</evidence>
<dbReference type="GO" id="GO:0015966">
    <property type="term" value="P:diadenosine tetraphosphate biosynthetic process"/>
    <property type="evidence" value="ECO:0007669"/>
    <property type="project" value="UniProtKB-ARBA"/>
</dbReference>
<evidence type="ECO:0000256" key="4">
    <source>
        <dbReference type="ARBA" id="ARBA00022598"/>
    </source>
</evidence>
<evidence type="ECO:0000313" key="11">
    <source>
        <dbReference type="Proteomes" id="UP000177202"/>
    </source>
</evidence>
<dbReference type="CDD" id="cd00858">
    <property type="entry name" value="GlyRS_anticodon"/>
    <property type="match status" value="1"/>
</dbReference>
<evidence type="ECO:0000256" key="3">
    <source>
        <dbReference type="ARBA" id="ARBA00022490"/>
    </source>
</evidence>
<dbReference type="Proteomes" id="UP000177202">
    <property type="component" value="Unassembled WGS sequence"/>
</dbReference>
<keyword evidence="5" id="KW-0547">Nucleotide-binding</keyword>
<dbReference type="AlphaFoldDB" id="A0A1G2UMK6"/>
<dbReference type="InterPro" id="IPR027031">
    <property type="entry name" value="Gly-tRNA_synthase/POLG2"/>
</dbReference>
<dbReference type="InterPro" id="IPR036621">
    <property type="entry name" value="Anticodon-bd_dom_sf"/>
</dbReference>
<evidence type="ECO:0000256" key="5">
    <source>
        <dbReference type="ARBA" id="ARBA00022741"/>
    </source>
</evidence>
<name>A0A1G2UMK6_9BACT</name>
<dbReference type="Pfam" id="PF00587">
    <property type="entry name" value="tRNA-synt_2b"/>
    <property type="match status" value="1"/>
</dbReference>
<dbReference type="Gene3D" id="3.40.50.800">
    <property type="entry name" value="Anticodon-binding domain"/>
    <property type="match status" value="1"/>
</dbReference>
<dbReference type="InterPro" id="IPR006195">
    <property type="entry name" value="aa-tRNA-synth_II"/>
</dbReference>
<keyword evidence="4 10" id="KW-0436">Ligase</keyword>
<evidence type="ECO:0000256" key="6">
    <source>
        <dbReference type="ARBA" id="ARBA00022840"/>
    </source>
</evidence>
<dbReference type="NCBIfam" id="NF003211">
    <property type="entry name" value="PRK04173.1"/>
    <property type="match status" value="1"/>
</dbReference>
<feature type="domain" description="Aminoacyl-transfer RNA synthetases class-II family profile" evidence="9">
    <location>
        <begin position="7"/>
        <end position="371"/>
    </location>
</feature>
<dbReference type="EMBL" id="MHWP01000011">
    <property type="protein sequence ID" value="OHB10621.1"/>
    <property type="molecule type" value="Genomic_DNA"/>
</dbReference>
<dbReference type="PANTHER" id="PTHR10745">
    <property type="entry name" value="GLYCYL-TRNA SYNTHETASE/DNA POLYMERASE SUBUNIT GAMMA-2"/>
    <property type="match status" value="1"/>
</dbReference>
<dbReference type="InterPro" id="IPR002315">
    <property type="entry name" value="tRNA-synt_gly"/>
</dbReference>
<dbReference type="GO" id="GO:1990742">
    <property type="term" value="C:microvesicle"/>
    <property type="evidence" value="ECO:0007669"/>
    <property type="project" value="UniProtKB-ARBA"/>
</dbReference>
<keyword evidence="3" id="KW-0963">Cytoplasm</keyword>
<dbReference type="PROSITE" id="PS50862">
    <property type="entry name" value="AA_TRNA_LIGASE_II"/>
    <property type="match status" value="1"/>
</dbReference>
<gene>
    <name evidence="10" type="ORF">A3H60_00900</name>
</gene>
<dbReference type="SUPFAM" id="SSF52954">
    <property type="entry name" value="Class II aaRS ABD-related"/>
    <property type="match status" value="1"/>
</dbReference>
<dbReference type="GO" id="GO:0004820">
    <property type="term" value="F:glycine-tRNA ligase activity"/>
    <property type="evidence" value="ECO:0007669"/>
    <property type="project" value="UniProtKB-EC"/>
</dbReference>
<comment type="caution">
    <text evidence="10">The sequence shown here is derived from an EMBL/GenBank/DDBJ whole genome shotgun (WGS) entry which is preliminary data.</text>
</comment>
<dbReference type="GO" id="GO:0006426">
    <property type="term" value="P:glycyl-tRNA aminoacylation"/>
    <property type="evidence" value="ECO:0007669"/>
    <property type="project" value="InterPro"/>
</dbReference>
<keyword evidence="6" id="KW-0067">ATP-binding</keyword>
<dbReference type="STRING" id="1802772.A3H60_00900"/>
<dbReference type="FunFam" id="3.40.50.800:FF:000002">
    <property type="entry name" value="Glycine--tRNA ligase"/>
    <property type="match status" value="1"/>
</dbReference>
<dbReference type="SUPFAM" id="SSF55681">
    <property type="entry name" value="Class II aaRS and biotin synthetases"/>
    <property type="match status" value="1"/>
</dbReference>
<evidence type="ECO:0000256" key="1">
    <source>
        <dbReference type="ARBA" id="ARBA00008226"/>
    </source>
</evidence>
<dbReference type="InterPro" id="IPR033731">
    <property type="entry name" value="GlyRS-like_core"/>
</dbReference>
<dbReference type="GO" id="GO:0005737">
    <property type="term" value="C:cytoplasm"/>
    <property type="evidence" value="ECO:0007669"/>
    <property type="project" value="InterPro"/>
</dbReference>
<keyword evidence="8" id="KW-0030">Aminoacyl-tRNA synthetase</keyword>
<organism evidence="10 11">
    <name type="scientific">Candidatus Zambryskibacteria bacterium RIFCSPLOWO2_02_FULL_44_12b</name>
    <dbReference type="NCBI Taxonomy" id="1802772"/>
    <lineage>
        <taxon>Bacteria</taxon>
        <taxon>Candidatus Zambryskiibacteriota</taxon>
    </lineage>
</organism>
<dbReference type="GO" id="GO:0005524">
    <property type="term" value="F:ATP binding"/>
    <property type="evidence" value="ECO:0007669"/>
    <property type="project" value="UniProtKB-KW"/>
</dbReference>
<dbReference type="InterPro" id="IPR004154">
    <property type="entry name" value="Anticodon-bd"/>
</dbReference>
<dbReference type="EC" id="6.1.1.14" evidence="2"/>
<dbReference type="NCBIfam" id="TIGR00389">
    <property type="entry name" value="glyS_dimeric"/>
    <property type="match status" value="1"/>
</dbReference>